<feature type="region of interest" description="Disordered" evidence="1">
    <location>
        <begin position="206"/>
        <end position="235"/>
    </location>
</feature>
<protein>
    <submittedName>
        <fullName evidence="2">Uncharacterized protein</fullName>
    </submittedName>
</protein>
<dbReference type="AlphaFoldDB" id="A0A1B5KW58"/>
<accession>A0A1B5KW58</accession>
<feature type="compositionally biased region" description="Polar residues" evidence="1">
    <location>
        <begin position="14"/>
        <end position="23"/>
    </location>
</feature>
<evidence type="ECO:0000313" key="2">
    <source>
        <dbReference type="EMBL" id="GAO15271.1"/>
    </source>
</evidence>
<feature type="region of interest" description="Disordered" evidence="1">
    <location>
        <begin position="274"/>
        <end position="293"/>
    </location>
</feature>
<sequence length="293" mass="32388">MAILASPGDGRSASGLQNPCSSETRLRPDCISIDIDRTGTSAPTSTPRGPRSRAVPFSRRKRTRGLMVSTSPLSGIAATRLDLVQQCPPHSFRPLMKLRMPIDRASLPENKVFAAGKTIMDGHHMLKVLPSLPEEAPLDNTRRDERYGMTRSKTVRRTLFSAKAGKLAVTAGQPAQWRHAVRRRSQSGQLHLDKVDWQMCDVSGRRDSGYSSSGMLDEDEPGTSRSDDAGRKKSEKCRVRRRAIIEVLFDMPLSSRRIFLPTFDSCLCLPYQHGASQPRCRTDQDDNIAGGSA</sequence>
<gene>
    <name evidence="2" type="ORF">UVI_02040960</name>
</gene>
<feature type="region of interest" description="Disordered" evidence="1">
    <location>
        <begin position="1"/>
        <end position="56"/>
    </location>
</feature>
<name>A0A1B5KW58_USTVR</name>
<evidence type="ECO:0000256" key="1">
    <source>
        <dbReference type="SAM" id="MobiDB-lite"/>
    </source>
</evidence>
<dbReference type="Proteomes" id="UP000054053">
    <property type="component" value="Unassembled WGS sequence"/>
</dbReference>
<dbReference type="EMBL" id="BBTG02000023">
    <property type="protein sequence ID" value="GAO15271.1"/>
    <property type="molecule type" value="Genomic_DNA"/>
</dbReference>
<organism evidence="2 3">
    <name type="scientific">Ustilaginoidea virens</name>
    <name type="common">Rice false smut fungus</name>
    <name type="synonym">Villosiclava virens</name>
    <dbReference type="NCBI Taxonomy" id="1159556"/>
    <lineage>
        <taxon>Eukaryota</taxon>
        <taxon>Fungi</taxon>
        <taxon>Dikarya</taxon>
        <taxon>Ascomycota</taxon>
        <taxon>Pezizomycotina</taxon>
        <taxon>Sordariomycetes</taxon>
        <taxon>Hypocreomycetidae</taxon>
        <taxon>Hypocreales</taxon>
        <taxon>Clavicipitaceae</taxon>
        <taxon>Ustilaginoidea</taxon>
    </lineage>
</organism>
<comment type="caution">
    <text evidence="2">The sequence shown here is derived from an EMBL/GenBank/DDBJ whole genome shotgun (WGS) entry which is preliminary data.</text>
</comment>
<proteinExistence type="predicted"/>
<evidence type="ECO:0000313" key="3">
    <source>
        <dbReference type="Proteomes" id="UP000054053"/>
    </source>
</evidence>
<feature type="compositionally biased region" description="Polar residues" evidence="1">
    <location>
        <begin position="38"/>
        <end position="47"/>
    </location>
</feature>
<reference evidence="3" key="1">
    <citation type="journal article" date="2016" name="Genome Announc.">
        <title>Genome sequence of Ustilaginoidea virens IPU010, a rice pathogenic fungus causing false smut.</title>
        <authorList>
            <person name="Kumagai T."/>
            <person name="Ishii T."/>
            <person name="Terai G."/>
            <person name="Umemura M."/>
            <person name="Machida M."/>
            <person name="Asai K."/>
        </authorList>
    </citation>
    <scope>NUCLEOTIDE SEQUENCE [LARGE SCALE GENOMIC DNA]</scope>
    <source>
        <strain evidence="3">IPU010</strain>
    </source>
</reference>